<dbReference type="OrthoDB" id="6119954at2759"/>
<organism evidence="8 9">
    <name type="scientific">Punica granatum</name>
    <name type="common">Pomegranate</name>
    <dbReference type="NCBI Taxonomy" id="22663"/>
    <lineage>
        <taxon>Eukaryota</taxon>
        <taxon>Viridiplantae</taxon>
        <taxon>Streptophyta</taxon>
        <taxon>Embryophyta</taxon>
        <taxon>Tracheophyta</taxon>
        <taxon>Spermatophyta</taxon>
        <taxon>Magnoliopsida</taxon>
        <taxon>eudicotyledons</taxon>
        <taxon>Gunneridae</taxon>
        <taxon>Pentapetalae</taxon>
        <taxon>rosids</taxon>
        <taxon>malvids</taxon>
        <taxon>Myrtales</taxon>
        <taxon>Lythraceae</taxon>
        <taxon>Punica</taxon>
    </lineage>
</organism>
<keyword evidence="8" id="KW-1185">Reference proteome</keyword>
<dbReference type="FunFam" id="3.30.70.360:FF:000001">
    <property type="entry name" value="N-acetyldiaminopimelate deacetylase"/>
    <property type="match status" value="1"/>
</dbReference>
<feature type="binding site" evidence="5">
    <location>
        <position position="172"/>
    </location>
    <ligand>
        <name>Mn(2+)</name>
        <dbReference type="ChEBI" id="CHEBI:29035"/>
        <label>2</label>
    </ligand>
</feature>
<feature type="binding site" evidence="5">
    <location>
        <position position="138"/>
    </location>
    <ligand>
        <name>Mn(2+)</name>
        <dbReference type="ChEBI" id="CHEBI:29035"/>
        <label>2</label>
    </ligand>
</feature>
<dbReference type="SUPFAM" id="SSF53187">
    <property type="entry name" value="Zn-dependent exopeptidases"/>
    <property type="match status" value="1"/>
</dbReference>
<dbReference type="GeneID" id="116199673"/>
<keyword evidence="4 5" id="KW-0464">Manganese</keyword>
<dbReference type="InterPro" id="IPR044757">
    <property type="entry name" value="ILR1-like_Hyd"/>
</dbReference>
<evidence type="ECO:0000256" key="1">
    <source>
        <dbReference type="ARBA" id="ARBA00006153"/>
    </source>
</evidence>
<dbReference type="Proteomes" id="UP000515151">
    <property type="component" value="Chromosome 3"/>
</dbReference>
<dbReference type="NCBIfam" id="TIGR01891">
    <property type="entry name" value="amidohydrolases"/>
    <property type="match status" value="1"/>
</dbReference>
<feature type="binding site" evidence="5">
    <location>
        <position position="196"/>
    </location>
    <ligand>
        <name>Mn(2+)</name>
        <dbReference type="ChEBI" id="CHEBI:29035"/>
        <label>2</label>
    </ligand>
</feature>
<dbReference type="PANTHER" id="PTHR11014">
    <property type="entry name" value="PEPTIDASE M20 FAMILY MEMBER"/>
    <property type="match status" value="1"/>
</dbReference>
<feature type="chain" id="PRO_5028234435" evidence="6">
    <location>
        <begin position="24"/>
        <end position="446"/>
    </location>
</feature>
<dbReference type="Pfam" id="PF07687">
    <property type="entry name" value="M20_dimer"/>
    <property type="match status" value="1"/>
</dbReference>
<protein>
    <submittedName>
        <fullName evidence="9">IAA-amino acid hydrolase ILR1-like 4</fullName>
    </submittedName>
</protein>
<dbReference type="GO" id="GO:0009850">
    <property type="term" value="P:auxin metabolic process"/>
    <property type="evidence" value="ECO:0007669"/>
    <property type="project" value="InterPro"/>
</dbReference>
<dbReference type="InterPro" id="IPR011650">
    <property type="entry name" value="Peptidase_M20_dimer"/>
</dbReference>
<accession>A0A6P8D3E4</accession>
<dbReference type="RefSeq" id="XP_031385993.1">
    <property type="nucleotide sequence ID" value="XM_031530133.1"/>
</dbReference>
<feature type="binding site" evidence="5">
    <location>
        <position position="400"/>
    </location>
    <ligand>
        <name>Mn(2+)</name>
        <dbReference type="ChEBI" id="CHEBI:29035"/>
        <label>2</label>
    </ligand>
</feature>
<dbReference type="InterPro" id="IPR002933">
    <property type="entry name" value="Peptidase_M20"/>
</dbReference>
<dbReference type="PANTHER" id="PTHR11014:SF55">
    <property type="entry name" value="IAA-AMINO ACID HYDROLASE ILR1-LIKE 4"/>
    <property type="match status" value="1"/>
</dbReference>
<feature type="domain" description="Peptidase M20 dimerisation" evidence="7">
    <location>
        <begin position="216"/>
        <end position="312"/>
    </location>
</feature>
<dbReference type="Gene3D" id="3.40.630.10">
    <property type="entry name" value="Zn peptidases"/>
    <property type="match status" value="1"/>
</dbReference>
<dbReference type="Pfam" id="PF01546">
    <property type="entry name" value="Peptidase_M20"/>
    <property type="match status" value="1"/>
</dbReference>
<dbReference type="GO" id="GO:0046872">
    <property type="term" value="F:metal ion binding"/>
    <property type="evidence" value="ECO:0007669"/>
    <property type="project" value="UniProtKB-KW"/>
</dbReference>
<feature type="signal peptide" evidence="6">
    <location>
        <begin position="1"/>
        <end position="23"/>
    </location>
</feature>
<reference evidence="8" key="1">
    <citation type="journal article" date="2020" name="Plant Biotechnol. J.">
        <title>The pomegranate (Punica granatum L.) draft genome dissects genetic divergence between soft- and hard-seeded cultivars.</title>
        <authorList>
            <person name="Luo X."/>
            <person name="Li H."/>
            <person name="Wu Z."/>
            <person name="Yao W."/>
            <person name="Zhao P."/>
            <person name="Cao D."/>
            <person name="Yu H."/>
            <person name="Li K."/>
            <person name="Poudel K."/>
            <person name="Zhao D."/>
            <person name="Zhang F."/>
            <person name="Xia X."/>
            <person name="Chen L."/>
            <person name="Wang Q."/>
            <person name="Jing D."/>
            <person name="Cao S."/>
        </authorList>
    </citation>
    <scope>NUCLEOTIDE SEQUENCE [LARGE SCALE GENOMIC DNA]</scope>
    <source>
        <strain evidence="8">cv. Tunisia</strain>
    </source>
</reference>
<feature type="binding site" evidence="5">
    <location>
        <position position="136"/>
    </location>
    <ligand>
        <name>Mn(2+)</name>
        <dbReference type="ChEBI" id="CHEBI:29035"/>
        <label>2</label>
    </ligand>
</feature>
<reference evidence="9" key="2">
    <citation type="submission" date="2025-08" db="UniProtKB">
        <authorList>
            <consortium name="RefSeq"/>
        </authorList>
    </citation>
    <scope>IDENTIFICATION</scope>
    <source>
        <tissue evidence="9">Leaf</tissue>
    </source>
</reference>
<evidence type="ECO:0000259" key="7">
    <source>
        <dbReference type="Pfam" id="PF07687"/>
    </source>
</evidence>
<evidence type="ECO:0000256" key="3">
    <source>
        <dbReference type="ARBA" id="ARBA00022801"/>
    </source>
</evidence>
<evidence type="ECO:0000313" key="8">
    <source>
        <dbReference type="Proteomes" id="UP000515151"/>
    </source>
</evidence>
<dbReference type="GO" id="GO:0005783">
    <property type="term" value="C:endoplasmic reticulum"/>
    <property type="evidence" value="ECO:0007669"/>
    <property type="project" value="TreeGrafter"/>
</dbReference>
<dbReference type="SUPFAM" id="SSF55031">
    <property type="entry name" value="Bacterial exopeptidase dimerisation domain"/>
    <property type="match status" value="1"/>
</dbReference>
<dbReference type="Gene3D" id="3.30.70.360">
    <property type="match status" value="1"/>
</dbReference>
<proteinExistence type="inferred from homology"/>
<gene>
    <name evidence="9" type="primary">LOC116199673</name>
</gene>
<name>A0A6P8D3E4_PUNGR</name>
<dbReference type="CDD" id="cd08017">
    <property type="entry name" value="M20_IAA_Hyd"/>
    <property type="match status" value="1"/>
</dbReference>
<evidence type="ECO:0000256" key="6">
    <source>
        <dbReference type="SAM" id="SignalP"/>
    </source>
</evidence>
<dbReference type="InterPro" id="IPR017439">
    <property type="entry name" value="Amidohydrolase"/>
</dbReference>
<dbReference type="AlphaFoldDB" id="A0A6P8D3E4"/>
<comment type="cofactor">
    <cofactor evidence="5">
        <name>Mn(2+)</name>
        <dbReference type="ChEBI" id="CHEBI:29035"/>
    </cofactor>
    <text evidence="5">The Mn(2+) ion enhances activity.</text>
</comment>
<evidence type="ECO:0000256" key="2">
    <source>
        <dbReference type="ARBA" id="ARBA00022729"/>
    </source>
</evidence>
<keyword evidence="2 6" id="KW-0732">Signal</keyword>
<dbReference type="InterPro" id="IPR036264">
    <property type="entry name" value="Bact_exopeptidase_dim_dom"/>
</dbReference>
<keyword evidence="5" id="KW-0479">Metal-binding</keyword>
<dbReference type="GO" id="GO:0010179">
    <property type="term" value="F:IAA-Ala conjugate hydrolase activity"/>
    <property type="evidence" value="ECO:0007669"/>
    <property type="project" value="TreeGrafter"/>
</dbReference>
<keyword evidence="3" id="KW-0378">Hydrolase</keyword>
<evidence type="ECO:0000256" key="5">
    <source>
        <dbReference type="PIRSR" id="PIRSR005962-1"/>
    </source>
</evidence>
<evidence type="ECO:0000256" key="4">
    <source>
        <dbReference type="ARBA" id="ARBA00023211"/>
    </source>
</evidence>
<comment type="similarity">
    <text evidence="1">Belongs to the peptidase M20 family.</text>
</comment>
<sequence length="446" mass="48318">MGILSWVTLSLILGMRCFTSSDASFSSDGLPGTGKKFLDLAKRKELADWMVGIRRKIHENPELGYEEFETSKLIRAELDKMGIAYKHPVGVTGVVGFIGTIKPPFVALRADMDALPMQEMVEWEYKSKVAGKMHACGHDAHVAMLLGAAKILQQHRSEIQGTIVLVFQPAEEGGGGAKKMLDEGALENVEAIFGIHVAPHITVGEVASRSGPLLAGSGFFEAVISGRGGHAAIPQHTIDPVVAASSVVISLQHLISREADPLDSQVVTVAKFQAGGAFNVIPDSVTIGGTFRAFSGNSLIQLKERIKEVIVRQAAVQRCNATVDFLTDEKPLFPPTVNNPDLHPFFQRAADDVLGTGKVHDMQPLMGSEDFSFYQDAVPGYFFFLGMVPESSQGNLETVHSQYFQVNEDVLPYGAALHASLATRFILEHQKGKSDSLTGGRHRDEL</sequence>
<dbReference type="PIRSF" id="PIRSF005962">
    <property type="entry name" value="Pept_M20D_amidohydro"/>
    <property type="match status" value="1"/>
</dbReference>
<evidence type="ECO:0000313" key="9">
    <source>
        <dbReference type="RefSeq" id="XP_031385993.1"/>
    </source>
</evidence>